<protein>
    <recommendedName>
        <fullName evidence="2">DUF4283 domain-containing protein</fullName>
    </recommendedName>
</protein>
<dbReference type="InterPro" id="IPR025558">
    <property type="entry name" value="DUF4283"/>
</dbReference>
<keyword evidence="4" id="KW-1185">Reference proteome</keyword>
<gene>
    <name evidence="3" type="ORF">H5410_053016</name>
</gene>
<dbReference type="EMBL" id="JACXVP010000010">
    <property type="protein sequence ID" value="KAG5582389.1"/>
    <property type="molecule type" value="Genomic_DNA"/>
</dbReference>
<dbReference type="Pfam" id="PF14111">
    <property type="entry name" value="DUF4283"/>
    <property type="match status" value="1"/>
</dbReference>
<evidence type="ECO:0000313" key="4">
    <source>
        <dbReference type="Proteomes" id="UP000824120"/>
    </source>
</evidence>
<dbReference type="AlphaFoldDB" id="A0A9J5X4R4"/>
<accession>A0A9J5X4R4</accession>
<evidence type="ECO:0000259" key="2">
    <source>
        <dbReference type="Pfam" id="PF14111"/>
    </source>
</evidence>
<dbReference type="OrthoDB" id="1745573at2759"/>
<feature type="compositionally biased region" description="Basic and acidic residues" evidence="1">
    <location>
        <begin position="338"/>
        <end position="355"/>
    </location>
</feature>
<dbReference type="PANTHER" id="PTHR34427:SF10">
    <property type="entry name" value="DUF4283 DOMAIN-CONTAINING PROTEIN"/>
    <property type="match status" value="1"/>
</dbReference>
<proteinExistence type="predicted"/>
<dbReference type="PANTHER" id="PTHR34427">
    <property type="entry name" value="DUF4283 DOMAIN PROTEIN"/>
    <property type="match status" value="1"/>
</dbReference>
<evidence type="ECO:0000256" key="1">
    <source>
        <dbReference type="SAM" id="MobiDB-lite"/>
    </source>
</evidence>
<dbReference type="Proteomes" id="UP000824120">
    <property type="component" value="Chromosome 10"/>
</dbReference>
<feature type="domain" description="DUF4283" evidence="2">
    <location>
        <begin position="184"/>
        <end position="236"/>
    </location>
</feature>
<evidence type="ECO:0000313" key="3">
    <source>
        <dbReference type="EMBL" id="KAG5582389.1"/>
    </source>
</evidence>
<reference evidence="3 4" key="1">
    <citation type="submission" date="2020-09" db="EMBL/GenBank/DDBJ databases">
        <title>De no assembly of potato wild relative species, Solanum commersonii.</title>
        <authorList>
            <person name="Cho K."/>
        </authorList>
    </citation>
    <scope>NUCLEOTIDE SEQUENCE [LARGE SCALE GENOMIC DNA]</scope>
    <source>
        <strain evidence="3">LZ3.2</strain>
        <tissue evidence="3">Leaf</tissue>
    </source>
</reference>
<feature type="region of interest" description="Disordered" evidence="1">
    <location>
        <begin position="338"/>
        <end position="358"/>
    </location>
</feature>
<organism evidence="3 4">
    <name type="scientific">Solanum commersonii</name>
    <name type="common">Commerson's wild potato</name>
    <name type="synonym">Commerson's nightshade</name>
    <dbReference type="NCBI Taxonomy" id="4109"/>
    <lineage>
        <taxon>Eukaryota</taxon>
        <taxon>Viridiplantae</taxon>
        <taxon>Streptophyta</taxon>
        <taxon>Embryophyta</taxon>
        <taxon>Tracheophyta</taxon>
        <taxon>Spermatophyta</taxon>
        <taxon>Magnoliopsida</taxon>
        <taxon>eudicotyledons</taxon>
        <taxon>Gunneridae</taxon>
        <taxon>Pentapetalae</taxon>
        <taxon>asterids</taxon>
        <taxon>lamiids</taxon>
        <taxon>Solanales</taxon>
        <taxon>Solanaceae</taxon>
        <taxon>Solanoideae</taxon>
        <taxon>Solaneae</taxon>
        <taxon>Solanum</taxon>
    </lineage>
</organism>
<name>A0A9J5X4R4_SOLCO</name>
<sequence length="461" mass="52978">MENRIYFRSGGKSNDISETKSSSETWFEWVESARLYMRRMTLSSGALWWLCRKMKDTSEVRGRTFKTWKVRDVSINIFCSLKFNKFGRFLSVITVNGYSRSIIIIPENMANEEWLGIVNRIESFVNRGSLKHGYAPVPGVLKHQFLRGEDCYKEALQMNRWTAQEPTILNKQKILKASTSHDEKDLLNRCLIGSFPECDDIPMRREVRRWAQQVWKGVFNFQIFDMNGIQFLFEFERGCRTCCSWQLEEAGQATSVRLVVSNSGCFPNSSQVWLVWVRILGLPLQLWLAKIIKEIGDKCGGSIETEEETSLKNHLRWALWVESPARFCRLEENQRNSRDISPRLERESERDKSSDSGKVFLTYQTQDNSLTLVDQSIISEVEKLLDQQEIEILGAELQLHAGGANLTIRGEEGNEEEVEDQGTMKQITLLGYPTPICSDASGCSKAVGEKANLWFKKISSD</sequence>
<comment type="caution">
    <text evidence="3">The sequence shown here is derived from an EMBL/GenBank/DDBJ whole genome shotgun (WGS) entry which is preliminary data.</text>
</comment>